<evidence type="ECO:0000313" key="2">
    <source>
        <dbReference type="Proteomes" id="UP000626795"/>
    </source>
</evidence>
<name>A0A9X9QXE3_NEISU</name>
<accession>A0A9X9QXE3</accession>
<dbReference type="RefSeq" id="WP_204788061.1">
    <property type="nucleotide sequence ID" value="NZ_CABFLZ010000009.1"/>
</dbReference>
<keyword evidence="2" id="KW-1185">Reference proteome</keyword>
<evidence type="ECO:0000313" key="1">
    <source>
        <dbReference type="EMBL" id="VTY04065.1"/>
    </source>
</evidence>
<gene>
    <name evidence="1" type="ORF">ONOEEDHL_02034</name>
</gene>
<organism evidence="1 2">
    <name type="scientific">Neisseria subflava</name>
    <dbReference type="NCBI Taxonomy" id="28449"/>
    <lineage>
        <taxon>Bacteria</taxon>
        <taxon>Pseudomonadati</taxon>
        <taxon>Pseudomonadota</taxon>
        <taxon>Betaproteobacteria</taxon>
        <taxon>Neisseriales</taxon>
        <taxon>Neisseriaceae</taxon>
        <taxon>Neisseria</taxon>
    </lineage>
</organism>
<dbReference type="Proteomes" id="UP000626795">
    <property type="component" value="Unassembled WGS sequence"/>
</dbReference>
<protein>
    <recommendedName>
        <fullName evidence="3">Immunity protein 26</fullName>
    </recommendedName>
</protein>
<sequence>MARKKQKWQVGDYFGIPVEDDFLAVGQILGKYDWIGVACLITKMKISSKNLPLYEDIKIDKNDIIAAMFITEESLDKGFWPIIQQGIVNKNILKQYFSNIDLIEQGNIIGINTEGSAIIDDFIKAYFSLAPWDDWHDPEYLDKLLISPDKKPENLIYKNKCSIPTQSLS</sequence>
<dbReference type="EMBL" id="CABFLZ010000009">
    <property type="protein sequence ID" value="VTY04065.1"/>
    <property type="molecule type" value="Genomic_DNA"/>
</dbReference>
<comment type="caution">
    <text evidence="1">The sequence shown here is derived from an EMBL/GenBank/DDBJ whole genome shotgun (WGS) entry which is preliminary data.</text>
</comment>
<dbReference type="AlphaFoldDB" id="A0A9X9QXE3"/>
<proteinExistence type="predicted"/>
<evidence type="ECO:0008006" key="3">
    <source>
        <dbReference type="Google" id="ProtNLM"/>
    </source>
</evidence>
<reference evidence="1" key="1">
    <citation type="submission" date="2019-05" db="EMBL/GenBank/DDBJ databases">
        <authorList>
            <person name="Hibberd M."/>
        </authorList>
    </citation>
    <scope>NUCLEOTIDE SEQUENCE</scope>
    <source>
        <strain evidence="1">Neisseria_subflava_BgEED23</strain>
    </source>
</reference>